<name>A0A6I4NHN2_9FLAO</name>
<protein>
    <submittedName>
        <fullName evidence="1">Uncharacterized protein</fullName>
    </submittedName>
</protein>
<organism evidence="1 2">
    <name type="scientific">Flavobacterium hydrocarbonoxydans</name>
    <dbReference type="NCBI Taxonomy" id="2683249"/>
    <lineage>
        <taxon>Bacteria</taxon>
        <taxon>Pseudomonadati</taxon>
        <taxon>Bacteroidota</taxon>
        <taxon>Flavobacteriia</taxon>
        <taxon>Flavobacteriales</taxon>
        <taxon>Flavobacteriaceae</taxon>
        <taxon>Flavobacterium</taxon>
    </lineage>
</organism>
<reference evidence="1 2" key="1">
    <citation type="submission" date="2019-12" db="EMBL/GenBank/DDBJ databases">
        <authorList>
            <person name="Kim Y.S."/>
        </authorList>
    </citation>
    <scope>NUCLEOTIDE SEQUENCE [LARGE SCALE GENOMIC DNA]</scope>
    <source>
        <strain evidence="1 2">GA093</strain>
    </source>
</reference>
<evidence type="ECO:0000313" key="2">
    <source>
        <dbReference type="Proteomes" id="UP000471501"/>
    </source>
</evidence>
<evidence type="ECO:0000313" key="1">
    <source>
        <dbReference type="EMBL" id="MWB93463.1"/>
    </source>
</evidence>
<comment type="caution">
    <text evidence="1">The sequence shown here is derived from an EMBL/GenBank/DDBJ whole genome shotgun (WGS) entry which is preliminary data.</text>
</comment>
<proteinExistence type="predicted"/>
<accession>A0A6I4NHN2</accession>
<gene>
    <name evidence="1" type="ORF">GON26_03760</name>
</gene>
<keyword evidence="2" id="KW-1185">Reference proteome</keyword>
<dbReference type="RefSeq" id="WP_160373393.1">
    <property type="nucleotide sequence ID" value="NZ_WSTB01000002.1"/>
</dbReference>
<dbReference type="Proteomes" id="UP000471501">
    <property type="component" value="Unassembled WGS sequence"/>
</dbReference>
<dbReference type="EMBL" id="WSTB01000002">
    <property type="protein sequence ID" value="MWB93463.1"/>
    <property type="molecule type" value="Genomic_DNA"/>
</dbReference>
<dbReference type="AlphaFoldDB" id="A0A6I4NHN2"/>
<sequence length="111" mass="13009">MDGILGAILSSIFLFLFAPDDIRFKNDQIQINKKFGGFLGACCTYEIIEKKYLLFEKNIAEFQFEKNLYLKKNDVKIKNDILEMNLILKDYNLTEDHYIAKDTIIYVALKK</sequence>